<dbReference type="GO" id="GO:0003676">
    <property type="term" value="F:nucleic acid binding"/>
    <property type="evidence" value="ECO:0007669"/>
    <property type="project" value="InterPro"/>
</dbReference>
<organism evidence="5 6">
    <name type="scientific">Peptostreptococcus porci</name>
    <dbReference type="NCBI Taxonomy" id="2652282"/>
    <lineage>
        <taxon>Bacteria</taxon>
        <taxon>Bacillati</taxon>
        <taxon>Bacillota</taxon>
        <taxon>Clostridia</taxon>
        <taxon>Peptostreptococcales</taxon>
        <taxon>Peptostreptococcaceae</taxon>
        <taxon>Peptostreptococcus</taxon>
    </lineage>
</organism>
<comment type="cofactor">
    <cofactor evidence="1">
        <name>Mg(2+)</name>
        <dbReference type="ChEBI" id="CHEBI:18420"/>
    </cofactor>
</comment>
<dbReference type="GO" id="GO:0004518">
    <property type="term" value="F:nuclease activity"/>
    <property type="evidence" value="ECO:0007669"/>
    <property type="project" value="UniProtKB-KW"/>
</dbReference>
<evidence type="ECO:0000259" key="4">
    <source>
        <dbReference type="SMART" id="SM00990"/>
    </source>
</evidence>
<name>A0A6N7XDF8_9FIRM</name>
<evidence type="ECO:0000256" key="3">
    <source>
        <dbReference type="ARBA" id="ARBA00022801"/>
    </source>
</evidence>
<dbReference type="InterPro" id="IPR011856">
    <property type="entry name" value="tRNA_endonuc-like_dom_sf"/>
</dbReference>
<keyword evidence="6" id="KW-1185">Reference proteome</keyword>
<evidence type="ECO:0000256" key="2">
    <source>
        <dbReference type="ARBA" id="ARBA00022722"/>
    </source>
</evidence>
<keyword evidence="2" id="KW-0540">Nuclease</keyword>
<reference evidence="5 6" key="1">
    <citation type="submission" date="2019-08" db="EMBL/GenBank/DDBJ databases">
        <title>In-depth cultivation of the pig gut microbiome towards novel bacterial diversity and tailored functional studies.</title>
        <authorList>
            <person name="Wylensek D."/>
            <person name="Hitch T.C.A."/>
            <person name="Clavel T."/>
        </authorList>
    </citation>
    <scope>NUCLEOTIDE SEQUENCE [LARGE SCALE GENOMIC DNA]</scope>
    <source>
        <strain evidence="5 6">WCA-SAB-591-4A-A</strain>
    </source>
</reference>
<comment type="caution">
    <text evidence="5">The sequence shown here is derived from an EMBL/GenBank/DDBJ whole genome shotgun (WGS) entry which is preliminary data.</text>
</comment>
<feature type="domain" description="VRR-NUC" evidence="4">
    <location>
        <begin position="1"/>
        <end position="81"/>
    </location>
</feature>
<dbReference type="AlphaFoldDB" id="A0A6N7XDF8"/>
<dbReference type="RefSeq" id="WP_154537009.1">
    <property type="nucleotide sequence ID" value="NZ_VUNE01000001.1"/>
</dbReference>
<dbReference type="EMBL" id="VUNE01000001">
    <property type="protein sequence ID" value="MST61583.1"/>
    <property type="molecule type" value="Genomic_DNA"/>
</dbReference>
<evidence type="ECO:0000313" key="5">
    <source>
        <dbReference type="EMBL" id="MST61583.1"/>
    </source>
</evidence>
<dbReference type="Proteomes" id="UP000440713">
    <property type="component" value="Unassembled WGS sequence"/>
</dbReference>
<dbReference type="GO" id="GO:0016788">
    <property type="term" value="F:hydrolase activity, acting on ester bonds"/>
    <property type="evidence" value="ECO:0007669"/>
    <property type="project" value="InterPro"/>
</dbReference>
<dbReference type="InterPro" id="IPR014883">
    <property type="entry name" value="VRR_NUC"/>
</dbReference>
<dbReference type="SMART" id="SM00990">
    <property type="entry name" value="VRR_NUC"/>
    <property type="match status" value="1"/>
</dbReference>
<sequence>MREKEIEQRLVREVKKRGGICPKFVSPGMSGMPDRIILLPRGKFAFAELKASGQKPRPLQVARHKILMGLGFRVYVIDDAEKIGGVIDEIRTT</sequence>
<protein>
    <submittedName>
        <fullName evidence="5">VRR-NUC domain-containing protein</fullName>
    </submittedName>
</protein>
<evidence type="ECO:0000256" key="1">
    <source>
        <dbReference type="ARBA" id="ARBA00001946"/>
    </source>
</evidence>
<accession>A0A6N7XDF8</accession>
<proteinExistence type="predicted"/>
<keyword evidence="3" id="KW-0378">Hydrolase</keyword>
<gene>
    <name evidence="5" type="ORF">FYJ71_01105</name>
</gene>
<evidence type="ECO:0000313" key="6">
    <source>
        <dbReference type="Proteomes" id="UP000440713"/>
    </source>
</evidence>
<dbReference type="Gene3D" id="3.40.1350.10">
    <property type="match status" value="1"/>
</dbReference>